<dbReference type="STRING" id="570519.SAMN04488116_2077"/>
<organism evidence="2 3">
    <name type="scientific">Flagellimonas flava</name>
    <dbReference type="NCBI Taxonomy" id="570519"/>
    <lineage>
        <taxon>Bacteria</taxon>
        <taxon>Pseudomonadati</taxon>
        <taxon>Bacteroidota</taxon>
        <taxon>Flavobacteriia</taxon>
        <taxon>Flavobacteriales</taxon>
        <taxon>Flavobacteriaceae</taxon>
        <taxon>Flagellimonas</taxon>
    </lineage>
</organism>
<dbReference type="InterPro" id="IPR012550">
    <property type="entry name" value="DUF1706"/>
</dbReference>
<dbReference type="PANTHER" id="PTHR40658:SF4">
    <property type="entry name" value="HYPOTHETICAL CYTOSOLIC PROTEIN"/>
    <property type="match status" value="1"/>
</dbReference>
<keyword evidence="3" id="KW-1185">Reference proteome</keyword>
<keyword evidence="1" id="KW-0472">Membrane</keyword>
<keyword evidence="1" id="KW-0812">Transmembrane</keyword>
<dbReference type="AlphaFoldDB" id="A0A1M5LTB3"/>
<evidence type="ECO:0000313" key="2">
    <source>
        <dbReference type="EMBL" id="SHG68241.1"/>
    </source>
</evidence>
<dbReference type="SUPFAM" id="SSF109854">
    <property type="entry name" value="DinB/YfiT-like putative metalloenzymes"/>
    <property type="match status" value="1"/>
</dbReference>
<evidence type="ECO:0000256" key="1">
    <source>
        <dbReference type="SAM" id="Phobius"/>
    </source>
</evidence>
<dbReference type="Pfam" id="PF08020">
    <property type="entry name" value="DUF1706"/>
    <property type="match status" value="1"/>
</dbReference>
<evidence type="ECO:0000313" key="3">
    <source>
        <dbReference type="Proteomes" id="UP000184532"/>
    </source>
</evidence>
<evidence type="ECO:0008006" key="4">
    <source>
        <dbReference type="Google" id="ProtNLM"/>
    </source>
</evidence>
<dbReference type="InterPro" id="IPR034660">
    <property type="entry name" value="DinB/YfiT-like"/>
</dbReference>
<sequence>MPRPKTKTELLSQSTENLDKLNGLINSLSLEEQLRDFETPTMNRNIRDVLAHLHHWHLMFLGWYTEGMDGGRPAIPAKGYNWRTLPDLNREIWKKYQDHSLESIRKAFSNSHAEVTNLVQHHSQEELFERKRYAWTGNNAMAAYIIGVLSSHYVWALKLIKKGKKQKKGGN</sequence>
<dbReference type="OrthoDB" id="9786621at2"/>
<dbReference type="PIRSF" id="PIRSF031551">
    <property type="entry name" value="DUF1706"/>
    <property type="match status" value="1"/>
</dbReference>
<proteinExistence type="predicted"/>
<keyword evidence="1" id="KW-1133">Transmembrane helix</keyword>
<dbReference type="RefSeq" id="WP_073179205.1">
    <property type="nucleotide sequence ID" value="NZ_FQWL01000003.1"/>
</dbReference>
<gene>
    <name evidence="2" type="ORF">SAMN04488116_2077</name>
</gene>
<dbReference type="Gene3D" id="1.20.120.450">
    <property type="entry name" value="dinb family like domain"/>
    <property type="match status" value="1"/>
</dbReference>
<dbReference type="EMBL" id="FQWL01000003">
    <property type="protein sequence ID" value="SHG68241.1"/>
    <property type="molecule type" value="Genomic_DNA"/>
</dbReference>
<dbReference type="Proteomes" id="UP000184532">
    <property type="component" value="Unassembled WGS sequence"/>
</dbReference>
<name>A0A1M5LTB3_9FLAO</name>
<dbReference type="PANTHER" id="PTHR40658">
    <property type="match status" value="1"/>
</dbReference>
<feature type="transmembrane region" description="Helical" evidence="1">
    <location>
        <begin position="141"/>
        <end position="160"/>
    </location>
</feature>
<protein>
    <recommendedName>
        <fullName evidence="4">DinB superfamily protein</fullName>
    </recommendedName>
</protein>
<reference evidence="3" key="1">
    <citation type="submission" date="2016-11" db="EMBL/GenBank/DDBJ databases">
        <authorList>
            <person name="Varghese N."/>
            <person name="Submissions S."/>
        </authorList>
    </citation>
    <scope>NUCLEOTIDE SEQUENCE [LARGE SCALE GENOMIC DNA]</scope>
    <source>
        <strain evidence="3">DSM 22638</strain>
    </source>
</reference>
<accession>A0A1M5LTB3</accession>